<proteinExistence type="predicted"/>
<evidence type="ECO:0000313" key="2">
    <source>
        <dbReference type="EMBL" id="KAB1077843.1"/>
    </source>
</evidence>
<evidence type="ECO:0000313" key="3">
    <source>
        <dbReference type="Proteomes" id="UP000474159"/>
    </source>
</evidence>
<dbReference type="OrthoDB" id="8003682at2"/>
<gene>
    <name evidence="2" type="ORF">F6X53_16640</name>
</gene>
<dbReference type="EMBL" id="VZZK01000017">
    <property type="protein sequence ID" value="KAB1077843.1"/>
    <property type="molecule type" value="Genomic_DNA"/>
</dbReference>
<evidence type="ECO:0000256" key="1">
    <source>
        <dbReference type="SAM" id="MobiDB-lite"/>
    </source>
</evidence>
<comment type="caution">
    <text evidence="2">The sequence shown here is derived from an EMBL/GenBank/DDBJ whole genome shotgun (WGS) entry which is preliminary data.</text>
</comment>
<dbReference type="RefSeq" id="WP_151001329.1">
    <property type="nucleotide sequence ID" value="NZ_BPQY01000538.1"/>
</dbReference>
<feature type="compositionally biased region" description="Basic and acidic residues" evidence="1">
    <location>
        <begin position="66"/>
        <end position="77"/>
    </location>
</feature>
<keyword evidence="3" id="KW-1185">Reference proteome</keyword>
<dbReference type="AlphaFoldDB" id="A0A6L3SYT7"/>
<protein>
    <submittedName>
        <fullName evidence="2">Uncharacterized protein</fullName>
    </submittedName>
</protein>
<name>A0A6L3SYT7_9HYPH</name>
<dbReference type="Proteomes" id="UP000474159">
    <property type="component" value="Unassembled WGS sequence"/>
</dbReference>
<reference evidence="2 3" key="1">
    <citation type="submission" date="2019-09" db="EMBL/GenBank/DDBJ databases">
        <title>YIM 48816 draft genome.</title>
        <authorList>
            <person name="Jiang L."/>
        </authorList>
    </citation>
    <scope>NUCLEOTIDE SEQUENCE [LARGE SCALE GENOMIC DNA]</scope>
    <source>
        <strain evidence="2 3">YIM 48816</strain>
    </source>
</reference>
<feature type="region of interest" description="Disordered" evidence="1">
    <location>
        <begin position="64"/>
        <end position="84"/>
    </location>
</feature>
<sequence>MTESSTIGDPCNAQAIMEESMPASVEAYMDDPMLTLFVRNEGYEPNLAEAARFHASPRTSIVNAETSDRIDARRGTHFDPVGAA</sequence>
<accession>A0A6L3SYT7</accession>
<organism evidence="2 3">
    <name type="scientific">Methylobacterium soli</name>
    <dbReference type="NCBI Taxonomy" id="553447"/>
    <lineage>
        <taxon>Bacteria</taxon>
        <taxon>Pseudomonadati</taxon>
        <taxon>Pseudomonadota</taxon>
        <taxon>Alphaproteobacteria</taxon>
        <taxon>Hyphomicrobiales</taxon>
        <taxon>Methylobacteriaceae</taxon>
        <taxon>Methylobacterium</taxon>
    </lineage>
</organism>